<evidence type="ECO:0000256" key="1">
    <source>
        <dbReference type="SAM" id="MobiDB-lite"/>
    </source>
</evidence>
<organism evidence="3 4">
    <name type="scientific">Melaminivora alkalimesophila</name>
    <dbReference type="NCBI Taxonomy" id="1165852"/>
    <lineage>
        <taxon>Bacteria</taxon>
        <taxon>Pseudomonadati</taxon>
        <taxon>Pseudomonadota</taxon>
        <taxon>Betaproteobacteria</taxon>
        <taxon>Burkholderiales</taxon>
        <taxon>Comamonadaceae</taxon>
        <taxon>Melaminivora</taxon>
    </lineage>
</organism>
<accession>A0A317RD66</accession>
<evidence type="ECO:0000313" key="3">
    <source>
        <dbReference type="EMBL" id="PWW47856.1"/>
    </source>
</evidence>
<gene>
    <name evidence="3" type="ORF">DFR36_102233</name>
</gene>
<evidence type="ECO:0000259" key="2">
    <source>
        <dbReference type="Pfam" id="PF00582"/>
    </source>
</evidence>
<dbReference type="InterPro" id="IPR006016">
    <property type="entry name" value="UspA"/>
</dbReference>
<dbReference type="AlphaFoldDB" id="A0A317RD66"/>
<proteinExistence type="predicted"/>
<dbReference type="EMBL" id="QGUB01000002">
    <property type="protein sequence ID" value="PWW47856.1"/>
    <property type="molecule type" value="Genomic_DNA"/>
</dbReference>
<protein>
    <submittedName>
        <fullName evidence="3">Nucleotide-binding universal stress UspA family protein</fullName>
    </submittedName>
</protein>
<feature type="compositionally biased region" description="Low complexity" evidence="1">
    <location>
        <begin position="285"/>
        <end position="295"/>
    </location>
</feature>
<dbReference type="OrthoDB" id="9792500at2"/>
<evidence type="ECO:0000313" key="4">
    <source>
        <dbReference type="Proteomes" id="UP000246483"/>
    </source>
</evidence>
<feature type="domain" description="UspA" evidence="2">
    <location>
        <begin position="4"/>
        <end position="71"/>
    </location>
</feature>
<dbReference type="Proteomes" id="UP000246483">
    <property type="component" value="Unassembled WGS sequence"/>
</dbReference>
<dbReference type="SUPFAM" id="SSF52402">
    <property type="entry name" value="Adenine nucleotide alpha hydrolases-like"/>
    <property type="match status" value="1"/>
</dbReference>
<dbReference type="Gene3D" id="3.40.50.12370">
    <property type="match status" value="1"/>
</dbReference>
<sequence length="307" mass="32834">MRLQHILAATDFSRPAEQALDRAALLAAEHGAALELVFVGDQGRGQPTGPAERLAQRARQLARRHRLPHVQALPLPAAGAGRARAVLDAAGQADLVVLDGDARAADRGLRPFRQLMALLQLLRAARCPVLLVRRPAERPYAHVLVDARHDAGGALLRCAGGLQPRAALELFHAAQPRGLRCRAAFERALRHPPAVPHAALRELYVSDAFDARRNRVDLALRGADAVRQLAVQQHSVAADLVALAHRPRHPLLEGLRPGAVPRLLTGEAAVACDVLVLPSAGRVGRPAPVPARGPAQSAVARRWTQAT</sequence>
<dbReference type="RefSeq" id="WP_019374859.1">
    <property type="nucleotide sequence ID" value="NZ_ALEE01000657.1"/>
</dbReference>
<name>A0A317RD66_9BURK</name>
<keyword evidence="4" id="KW-1185">Reference proteome</keyword>
<dbReference type="Pfam" id="PF00582">
    <property type="entry name" value="Usp"/>
    <property type="match status" value="1"/>
</dbReference>
<comment type="caution">
    <text evidence="3">The sequence shown here is derived from an EMBL/GenBank/DDBJ whole genome shotgun (WGS) entry which is preliminary data.</text>
</comment>
<feature type="region of interest" description="Disordered" evidence="1">
    <location>
        <begin position="285"/>
        <end position="307"/>
    </location>
</feature>
<reference evidence="3 4" key="1">
    <citation type="submission" date="2018-05" db="EMBL/GenBank/DDBJ databases">
        <title>Genomic Encyclopedia of Type Strains, Phase IV (KMG-IV): sequencing the most valuable type-strain genomes for metagenomic binning, comparative biology and taxonomic classification.</title>
        <authorList>
            <person name="Goeker M."/>
        </authorList>
    </citation>
    <scope>NUCLEOTIDE SEQUENCE [LARGE SCALE GENOMIC DNA]</scope>
    <source>
        <strain evidence="3 4">DSM 26006</strain>
    </source>
</reference>